<keyword evidence="8" id="KW-0520">NAD</keyword>
<keyword evidence="2 10" id="KW-0285">Flavoprotein</keyword>
<comment type="cofactor">
    <cofactor evidence="8">
        <name>FAD</name>
        <dbReference type="ChEBI" id="CHEBI:57692"/>
    </cofactor>
    <text evidence="8">Binds 1 FAD per subunit.</text>
</comment>
<dbReference type="Gene3D" id="3.30.390.30">
    <property type="match status" value="1"/>
</dbReference>
<evidence type="ECO:0000259" key="12">
    <source>
        <dbReference type="Pfam" id="PF07992"/>
    </source>
</evidence>
<dbReference type="Gene3D" id="3.50.50.60">
    <property type="entry name" value="FAD/NAD(P)-binding domain"/>
    <property type="match status" value="2"/>
</dbReference>
<keyword evidence="7 10" id="KW-0676">Redox-active center</keyword>
<evidence type="ECO:0000256" key="4">
    <source>
        <dbReference type="ARBA" id="ARBA00022857"/>
    </source>
</evidence>
<evidence type="ECO:0000256" key="3">
    <source>
        <dbReference type="ARBA" id="ARBA00022827"/>
    </source>
</evidence>
<evidence type="ECO:0000256" key="6">
    <source>
        <dbReference type="ARBA" id="ARBA00023157"/>
    </source>
</evidence>
<dbReference type="PROSITE" id="PS00837">
    <property type="entry name" value="ALADH_PNT_2"/>
    <property type="match status" value="1"/>
</dbReference>
<evidence type="ECO:0000256" key="1">
    <source>
        <dbReference type="ARBA" id="ARBA00007532"/>
    </source>
</evidence>
<feature type="binding site" evidence="8">
    <location>
        <position position="346"/>
    </location>
    <ligand>
        <name>FAD</name>
        <dbReference type="ChEBI" id="CHEBI:57692"/>
    </ligand>
</feature>
<evidence type="ECO:0000313" key="14">
    <source>
        <dbReference type="Proteomes" id="UP000502706"/>
    </source>
</evidence>
<dbReference type="InterPro" id="IPR008143">
    <property type="entry name" value="Ala_DH/PNT_CS2"/>
</dbReference>
<reference evidence="13 14" key="1">
    <citation type="submission" date="2019-10" db="EMBL/GenBank/DDBJ databases">
        <title>Rubrobacter sp nov SCSIO 52915 isolated from a deep-sea sediment in the South China Sea.</title>
        <authorList>
            <person name="Chen R.W."/>
        </authorList>
    </citation>
    <scope>NUCLEOTIDE SEQUENCE [LARGE SCALE GENOMIC DNA]</scope>
    <source>
        <strain evidence="13 14">SCSIO 52915</strain>
    </source>
</reference>
<dbReference type="Pfam" id="PF07992">
    <property type="entry name" value="Pyr_redox_2"/>
    <property type="match status" value="1"/>
</dbReference>
<proteinExistence type="inferred from homology"/>
<keyword evidence="6" id="KW-1015">Disulfide bond</keyword>
<dbReference type="Pfam" id="PF02852">
    <property type="entry name" value="Pyr_redox_dim"/>
    <property type="match status" value="1"/>
</dbReference>
<dbReference type="PIRSF" id="PIRSF000350">
    <property type="entry name" value="Mercury_reductase_MerA"/>
    <property type="match status" value="1"/>
</dbReference>
<feature type="binding site" evidence="8">
    <location>
        <begin position="215"/>
        <end position="222"/>
    </location>
    <ligand>
        <name>NAD(+)</name>
        <dbReference type="ChEBI" id="CHEBI:57540"/>
    </ligand>
</feature>
<dbReference type="Proteomes" id="UP000502706">
    <property type="component" value="Chromosome"/>
</dbReference>
<dbReference type="SUPFAM" id="SSF55424">
    <property type="entry name" value="FAD/NAD-linked reductases, dimerisation (C-terminal) domain"/>
    <property type="match status" value="1"/>
</dbReference>
<keyword evidence="8" id="KW-0547">Nucleotide-binding</keyword>
<dbReference type="InterPro" id="IPR001100">
    <property type="entry name" value="Pyr_nuc-diS_OxRdtase"/>
</dbReference>
<evidence type="ECO:0000256" key="8">
    <source>
        <dbReference type="PIRSR" id="PIRSR000350-3"/>
    </source>
</evidence>
<evidence type="ECO:0008006" key="15">
    <source>
        <dbReference type="Google" id="ProtNLM"/>
    </source>
</evidence>
<keyword evidence="3 8" id="KW-0274">FAD</keyword>
<dbReference type="InterPro" id="IPR023753">
    <property type="entry name" value="FAD/NAD-binding_dom"/>
</dbReference>
<dbReference type="GO" id="GO:0003955">
    <property type="term" value="F:NAD(P)H dehydrogenase (quinone) activity"/>
    <property type="evidence" value="ECO:0007669"/>
    <property type="project" value="TreeGrafter"/>
</dbReference>
<dbReference type="EMBL" id="CP045121">
    <property type="protein sequence ID" value="QIN80224.1"/>
    <property type="molecule type" value="Genomic_DNA"/>
</dbReference>
<feature type="domain" description="FAD/NAD(P)-binding" evidence="12">
    <location>
        <begin position="43"/>
        <end position="361"/>
    </location>
</feature>
<comment type="similarity">
    <text evidence="1 10">Belongs to the class-I pyridine nucleotide-disulfide oxidoreductase family.</text>
</comment>
<evidence type="ECO:0000256" key="9">
    <source>
        <dbReference type="PIRSR" id="PIRSR000350-4"/>
    </source>
</evidence>
<evidence type="ECO:0000256" key="5">
    <source>
        <dbReference type="ARBA" id="ARBA00023002"/>
    </source>
</evidence>
<dbReference type="FunFam" id="3.30.390.30:FF:000001">
    <property type="entry name" value="Dihydrolipoyl dehydrogenase"/>
    <property type="match status" value="1"/>
</dbReference>
<keyword evidence="4" id="KW-0521">NADP</keyword>
<dbReference type="InterPro" id="IPR004099">
    <property type="entry name" value="Pyr_nucl-diS_OxRdtase_dimer"/>
</dbReference>
<protein>
    <recommendedName>
        <fullName evidence="15">Mercuric reductase</fullName>
    </recommendedName>
</protein>
<sequence>MHRVRVRAGVASRRHVYGTGPDGRSPKKIGAGWITGGRGLADYDLLVIGGGTAGLVAAAGGASLGAKVALVERDKLGGECLNYGCVPTKALIRSAKVASLMRRAPEFGVRPVPVEVDFPAVMRRMRAAMEEAGERDSPERFRSLGVDVKLGEEATFVSPREVSVGGRLLSARSAIVATGSHAKPPPVEGLREAGYLDNVSVLGLQRLPASMVIVGAGPIGTEFAQMFARFGCRVELICSGDNPLPIEEPEVGGAVVRALAADGVNLHRGYRAVSARREDGERVVVARNETGEEVELRGEEILVAAGRAPTVDGLGLENAGVEVGKEGLVVDERLQTTAEGIYAAGDITGGPRFTHAAEYMARIALQNALFPIKGKTDFSTVPWTTFTDPEVARVGLTESEAREKHDGVETYTHDLPDLDRAIVDGEGNGFFKIVTGRRGRILGGHAVAPDAGDVIAEVVLAMRKGLPITDLSRTVHVYPTISEGVKGAADSYYRRKLFGGRARKALGAYFTVRRLVDDRRRKGSKV</sequence>
<feature type="disulfide bond" description="Redox-active" evidence="9">
    <location>
        <begin position="80"/>
        <end position="85"/>
    </location>
</feature>
<feature type="binding site" evidence="8">
    <location>
        <begin position="178"/>
        <end position="180"/>
    </location>
    <ligand>
        <name>FAD</name>
        <dbReference type="ChEBI" id="CHEBI:57692"/>
    </ligand>
</feature>
<dbReference type="PRINTS" id="PR00368">
    <property type="entry name" value="FADPNR"/>
</dbReference>
<evidence type="ECO:0000259" key="11">
    <source>
        <dbReference type="Pfam" id="PF02852"/>
    </source>
</evidence>
<evidence type="ECO:0000256" key="10">
    <source>
        <dbReference type="RuleBase" id="RU003691"/>
    </source>
</evidence>
<feature type="binding site" evidence="8">
    <location>
        <position position="89"/>
    </location>
    <ligand>
        <name>FAD</name>
        <dbReference type="ChEBI" id="CHEBI:57692"/>
    </ligand>
</feature>
<dbReference type="InterPro" id="IPR036188">
    <property type="entry name" value="FAD/NAD-bd_sf"/>
</dbReference>
<evidence type="ECO:0000313" key="13">
    <source>
        <dbReference type="EMBL" id="QIN80224.1"/>
    </source>
</evidence>
<feature type="binding site" evidence="8">
    <location>
        <position position="306"/>
    </location>
    <ligand>
        <name>NAD(+)</name>
        <dbReference type="ChEBI" id="CHEBI:57540"/>
    </ligand>
</feature>
<keyword evidence="14" id="KW-1185">Reference proteome</keyword>
<dbReference type="PRINTS" id="PR00411">
    <property type="entry name" value="PNDRDTASEI"/>
</dbReference>
<dbReference type="GO" id="GO:0016668">
    <property type="term" value="F:oxidoreductase activity, acting on a sulfur group of donors, NAD(P) as acceptor"/>
    <property type="evidence" value="ECO:0007669"/>
    <property type="project" value="InterPro"/>
</dbReference>
<dbReference type="AlphaFoldDB" id="A0A6G8Q166"/>
<dbReference type="KEGG" id="rmar:GBA65_18765"/>
<dbReference type="GO" id="GO:0050660">
    <property type="term" value="F:flavin adenine dinucleotide binding"/>
    <property type="evidence" value="ECO:0007669"/>
    <property type="project" value="TreeGrafter"/>
</dbReference>
<dbReference type="PANTHER" id="PTHR43014:SF2">
    <property type="entry name" value="MERCURIC REDUCTASE"/>
    <property type="match status" value="1"/>
</dbReference>
<dbReference type="PROSITE" id="PS00076">
    <property type="entry name" value="PYRIDINE_REDOX_1"/>
    <property type="match status" value="1"/>
</dbReference>
<name>A0A6G8Q166_9ACTN</name>
<dbReference type="InterPro" id="IPR012999">
    <property type="entry name" value="Pyr_OxRdtase_I_AS"/>
</dbReference>
<evidence type="ECO:0000256" key="2">
    <source>
        <dbReference type="ARBA" id="ARBA00022630"/>
    </source>
</evidence>
<organism evidence="13 14">
    <name type="scientific">Rubrobacter marinus</name>
    <dbReference type="NCBI Taxonomy" id="2653852"/>
    <lineage>
        <taxon>Bacteria</taxon>
        <taxon>Bacillati</taxon>
        <taxon>Actinomycetota</taxon>
        <taxon>Rubrobacteria</taxon>
        <taxon>Rubrobacterales</taxon>
        <taxon>Rubrobacteraceae</taxon>
        <taxon>Rubrobacter</taxon>
    </lineage>
</organism>
<accession>A0A6G8Q166</accession>
<gene>
    <name evidence="13" type="ORF">GBA65_18765</name>
</gene>
<dbReference type="InterPro" id="IPR016156">
    <property type="entry name" value="FAD/NAD-linked_Rdtase_dimer_sf"/>
</dbReference>
<feature type="domain" description="Pyridine nucleotide-disulphide oxidoreductase dimerisation" evidence="11">
    <location>
        <begin position="381"/>
        <end position="488"/>
    </location>
</feature>
<dbReference type="SUPFAM" id="SSF51905">
    <property type="entry name" value="FAD/NAD(P)-binding domain"/>
    <property type="match status" value="1"/>
</dbReference>
<dbReference type="PANTHER" id="PTHR43014">
    <property type="entry name" value="MERCURIC REDUCTASE"/>
    <property type="match status" value="1"/>
</dbReference>
<evidence type="ECO:0000256" key="7">
    <source>
        <dbReference type="ARBA" id="ARBA00023284"/>
    </source>
</evidence>
<keyword evidence="5 10" id="KW-0560">Oxidoreductase</keyword>